<protein>
    <submittedName>
        <fullName evidence="2">Uncharacterized protein</fullName>
    </submittedName>
</protein>
<accession>A0A8J6HXB3</accession>
<evidence type="ECO:0000313" key="2">
    <source>
        <dbReference type="EMBL" id="KAH0821788.1"/>
    </source>
</evidence>
<dbReference type="EMBL" id="JABDTM020006117">
    <property type="protein sequence ID" value="KAH0821788.1"/>
    <property type="molecule type" value="Genomic_DNA"/>
</dbReference>
<proteinExistence type="predicted"/>
<evidence type="ECO:0000256" key="1">
    <source>
        <dbReference type="ARBA" id="ARBA00023002"/>
    </source>
</evidence>
<dbReference type="Proteomes" id="UP000719412">
    <property type="component" value="Unassembled WGS sequence"/>
</dbReference>
<keyword evidence="1" id="KW-0560">Oxidoreductase</keyword>
<dbReference type="PANTHER" id="PTHR43157:SF31">
    <property type="entry name" value="PHOSPHATIDYLINOSITOL-GLYCAN BIOSYNTHESIS CLASS F PROTEIN"/>
    <property type="match status" value="1"/>
</dbReference>
<dbReference type="AlphaFoldDB" id="A0A8J6HXB3"/>
<reference evidence="2" key="2">
    <citation type="submission" date="2021-08" db="EMBL/GenBank/DDBJ databases">
        <authorList>
            <person name="Eriksson T."/>
        </authorList>
    </citation>
    <scope>NUCLEOTIDE SEQUENCE</scope>
    <source>
        <strain evidence="2">Stoneville</strain>
        <tissue evidence="2">Whole head</tissue>
    </source>
</reference>
<sequence length="129" mass="14634">MFVWLSQCVLGRDPWEGSQVVVHAAVSRKLEGMTGEFLGECVPCRKPSKAYNEELCKDIWKASEFYDPWEGSQVVVHAAVSRKLEGITGEFLGECVPCRKPSKAYNEELCKELWKVSEFYVGLTPEEKL</sequence>
<gene>
    <name evidence="2" type="ORF">GEV33_001003</name>
</gene>
<organism evidence="2 3">
    <name type="scientific">Tenebrio molitor</name>
    <name type="common">Yellow mealworm beetle</name>
    <dbReference type="NCBI Taxonomy" id="7067"/>
    <lineage>
        <taxon>Eukaryota</taxon>
        <taxon>Metazoa</taxon>
        <taxon>Ecdysozoa</taxon>
        <taxon>Arthropoda</taxon>
        <taxon>Hexapoda</taxon>
        <taxon>Insecta</taxon>
        <taxon>Pterygota</taxon>
        <taxon>Neoptera</taxon>
        <taxon>Endopterygota</taxon>
        <taxon>Coleoptera</taxon>
        <taxon>Polyphaga</taxon>
        <taxon>Cucujiformia</taxon>
        <taxon>Tenebrionidae</taxon>
        <taxon>Tenebrio</taxon>
    </lineage>
</organism>
<reference evidence="2" key="1">
    <citation type="journal article" date="2020" name="J Insects Food Feed">
        <title>The yellow mealworm (Tenebrio molitor) genome: a resource for the emerging insects as food and feed industry.</title>
        <authorList>
            <person name="Eriksson T."/>
            <person name="Andere A."/>
            <person name="Kelstrup H."/>
            <person name="Emery V."/>
            <person name="Picard C."/>
        </authorList>
    </citation>
    <scope>NUCLEOTIDE SEQUENCE</scope>
    <source>
        <strain evidence="2">Stoneville</strain>
        <tissue evidence="2">Whole head</tissue>
    </source>
</reference>
<dbReference type="GO" id="GO:0016491">
    <property type="term" value="F:oxidoreductase activity"/>
    <property type="evidence" value="ECO:0007669"/>
    <property type="project" value="UniProtKB-KW"/>
</dbReference>
<keyword evidence="3" id="KW-1185">Reference proteome</keyword>
<dbReference type="PANTHER" id="PTHR43157">
    <property type="entry name" value="PHOSPHATIDYLINOSITOL-GLYCAN BIOSYNTHESIS CLASS F PROTEIN-RELATED"/>
    <property type="match status" value="1"/>
</dbReference>
<evidence type="ECO:0000313" key="3">
    <source>
        <dbReference type="Proteomes" id="UP000719412"/>
    </source>
</evidence>
<comment type="caution">
    <text evidence="2">The sequence shown here is derived from an EMBL/GenBank/DDBJ whole genome shotgun (WGS) entry which is preliminary data.</text>
</comment>
<name>A0A8J6HXB3_TENMO</name>